<reference evidence="1 2" key="1">
    <citation type="submission" date="2023-03" db="EMBL/GenBank/DDBJ databases">
        <title>WGS of Gossypium arboreum.</title>
        <authorList>
            <person name="Yu D."/>
        </authorList>
    </citation>
    <scope>NUCLEOTIDE SEQUENCE [LARGE SCALE GENOMIC DNA]</scope>
    <source>
        <tissue evidence="1">Leaf</tissue>
    </source>
</reference>
<evidence type="ECO:0000313" key="1">
    <source>
        <dbReference type="EMBL" id="KAK5772786.1"/>
    </source>
</evidence>
<evidence type="ECO:0000313" key="2">
    <source>
        <dbReference type="Proteomes" id="UP001358586"/>
    </source>
</evidence>
<protein>
    <submittedName>
        <fullName evidence="1">Uncharacterized protein</fullName>
    </submittedName>
</protein>
<accession>A0ABR0MHR4</accession>
<dbReference type="PANTHER" id="PTHR31170">
    <property type="entry name" value="BNAC04G53230D PROTEIN"/>
    <property type="match status" value="1"/>
</dbReference>
<keyword evidence="2" id="KW-1185">Reference proteome</keyword>
<dbReference type="EMBL" id="JARKNE010000013">
    <property type="protein sequence ID" value="KAK5772786.1"/>
    <property type="molecule type" value="Genomic_DNA"/>
</dbReference>
<organism evidence="1 2">
    <name type="scientific">Gossypium arboreum</name>
    <name type="common">Tree cotton</name>
    <name type="synonym">Gossypium nanking</name>
    <dbReference type="NCBI Taxonomy" id="29729"/>
    <lineage>
        <taxon>Eukaryota</taxon>
        <taxon>Viridiplantae</taxon>
        <taxon>Streptophyta</taxon>
        <taxon>Embryophyta</taxon>
        <taxon>Tracheophyta</taxon>
        <taxon>Spermatophyta</taxon>
        <taxon>Magnoliopsida</taxon>
        <taxon>eudicotyledons</taxon>
        <taxon>Gunneridae</taxon>
        <taxon>Pentapetalae</taxon>
        <taxon>rosids</taxon>
        <taxon>malvids</taxon>
        <taxon>Malvales</taxon>
        <taxon>Malvaceae</taxon>
        <taxon>Malvoideae</taxon>
        <taxon>Gossypium</taxon>
    </lineage>
</organism>
<dbReference type="Proteomes" id="UP001358586">
    <property type="component" value="Chromosome 13"/>
</dbReference>
<dbReference type="PANTHER" id="PTHR31170:SF17">
    <property type="match status" value="1"/>
</dbReference>
<gene>
    <name evidence="1" type="ORF">PVK06_049082</name>
</gene>
<dbReference type="InterPro" id="IPR004158">
    <property type="entry name" value="DUF247_pln"/>
</dbReference>
<sequence length="124" mass="14173">MPSATELEDAGIHFSGDPIQDMQNQEQGKKNMFDITFDNDIKELKIPTLKVGDSTGHEFRNNMVYEQFFAWEVPNFFVDYAVFICKLINTSKDMELLYKSGITDNLLGNDEAVTKMFNKMGDSI</sequence>
<proteinExistence type="predicted"/>
<comment type="caution">
    <text evidence="1">The sequence shown here is derived from an EMBL/GenBank/DDBJ whole genome shotgun (WGS) entry which is preliminary data.</text>
</comment>
<dbReference type="Pfam" id="PF03140">
    <property type="entry name" value="DUF247"/>
    <property type="match status" value="1"/>
</dbReference>
<name>A0ABR0MHR4_GOSAR</name>